<comment type="caution">
    <text evidence="1">The sequence shown here is derived from an EMBL/GenBank/DDBJ whole genome shotgun (WGS) entry which is preliminary data.</text>
</comment>
<reference evidence="1" key="1">
    <citation type="submission" date="2019-08" db="EMBL/GenBank/DDBJ databases">
        <authorList>
            <person name="Kucharzyk K."/>
            <person name="Murdoch R.W."/>
            <person name="Higgins S."/>
            <person name="Loffler F."/>
        </authorList>
    </citation>
    <scope>NUCLEOTIDE SEQUENCE</scope>
</reference>
<proteinExistence type="predicted"/>
<accession>A0A644W374</accession>
<organism evidence="1">
    <name type="scientific">bioreactor metagenome</name>
    <dbReference type="NCBI Taxonomy" id="1076179"/>
    <lineage>
        <taxon>unclassified sequences</taxon>
        <taxon>metagenomes</taxon>
        <taxon>ecological metagenomes</taxon>
    </lineage>
</organism>
<name>A0A644W374_9ZZZZ</name>
<dbReference type="EMBL" id="VSSQ01000595">
    <property type="protein sequence ID" value="MPL98194.1"/>
    <property type="molecule type" value="Genomic_DNA"/>
</dbReference>
<sequence length="163" mass="18169">MPVLWHGYHEHQTNPPGGFPGVSREDVCVIPLFPEAAVTFPAERPEATPAMNTPEQRAAGDRVLLYVRGLGIQPARGLALAARSLEEAPSSPEGAMDALERLLREEGFSPDLLDRGGRRISSFPPLNRTVMVAEEMDRLPWRTSLVRFLRRWRRELFGGKTNG</sequence>
<evidence type="ECO:0000313" key="1">
    <source>
        <dbReference type="EMBL" id="MPL98194.1"/>
    </source>
</evidence>
<protein>
    <submittedName>
        <fullName evidence="1">Uncharacterized protein</fullName>
    </submittedName>
</protein>
<dbReference type="AlphaFoldDB" id="A0A644W374"/>
<gene>
    <name evidence="1" type="ORF">SDC9_44394</name>
</gene>